<keyword evidence="2 5" id="KW-0812">Transmembrane</keyword>
<evidence type="ECO:0000313" key="6">
    <source>
        <dbReference type="EMBL" id="AOE50908.1"/>
    </source>
</evidence>
<keyword evidence="4 5" id="KW-0472">Membrane</keyword>
<feature type="transmembrane region" description="Helical" evidence="5">
    <location>
        <begin position="40"/>
        <end position="57"/>
    </location>
</feature>
<evidence type="ECO:0000256" key="2">
    <source>
        <dbReference type="ARBA" id="ARBA00022692"/>
    </source>
</evidence>
<dbReference type="KEGG" id="ksd:KS2013_2203"/>
<dbReference type="OrthoDB" id="795468at2"/>
<reference evidence="7" key="1">
    <citation type="submission" date="2015-08" db="EMBL/GenBank/DDBJ databases">
        <authorList>
            <person name="Kim K.M."/>
        </authorList>
    </citation>
    <scope>NUCLEOTIDE SEQUENCE [LARGE SCALE GENOMIC DNA]</scope>
    <source>
        <strain evidence="7">KCTC 23892</strain>
    </source>
</reference>
<keyword evidence="7" id="KW-1185">Reference proteome</keyword>
<dbReference type="AlphaFoldDB" id="A0A1B3BDR0"/>
<dbReference type="STRING" id="1144748.KS2013_2203"/>
<dbReference type="Proteomes" id="UP000094147">
    <property type="component" value="Chromosome"/>
</dbReference>
<evidence type="ECO:0000313" key="7">
    <source>
        <dbReference type="Proteomes" id="UP000094147"/>
    </source>
</evidence>
<sequence length="121" mass="13620">MKSKVVVLILLVIFLVSGSAKLMGLNFELEAFTRWGYPIWFMYLVGFIEIAAVVLLLIPKVSSIGSLVMAGVMAGAIATHMMHHEWLMLIVALAILVLTLYRTYLGREKIQILIERSLSRR</sequence>
<evidence type="ECO:0000256" key="5">
    <source>
        <dbReference type="SAM" id="Phobius"/>
    </source>
</evidence>
<evidence type="ECO:0000256" key="4">
    <source>
        <dbReference type="ARBA" id="ARBA00023136"/>
    </source>
</evidence>
<dbReference type="GO" id="GO:0016020">
    <property type="term" value="C:membrane"/>
    <property type="evidence" value="ECO:0007669"/>
    <property type="project" value="UniProtKB-SubCell"/>
</dbReference>
<feature type="transmembrane region" description="Helical" evidence="5">
    <location>
        <begin position="86"/>
        <end position="105"/>
    </location>
</feature>
<gene>
    <name evidence="6" type="ORF">KS2013_2203</name>
</gene>
<protein>
    <recommendedName>
        <fullName evidence="8">DoxX family protein</fullName>
    </recommendedName>
</protein>
<dbReference type="RefSeq" id="WP_068993863.1">
    <property type="nucleotide sequence ID" value="NZ_CP012418.1"/>
</dbReference>
<keyword evidence="3 5" id="KW-1133">Transmembrane helix</keyword>
<dbReference type="Pfam" id="PF13564">
    <property type="entry name" value="DoxX_2"/>
    <property type="match status" value="1"/>
</dbReference>
<feature type="transmembrane region" description="Helical" evidence="5">
    <location>
        <begin position="64"/>
        <end position="80"/>
    </location>
</feature>
<dbReference type="InterPro" id="IPR032808">
    <property type="entry name" value="DoxX"/>
</dbReference>
<accession>A0A1B3BDR0</accession>
<evidence type="ECO:0008006" key="8">
    <source>
        <dbReference type="Google" id="ProtNLM"/>
    </source>
</evidence>
<name>A0A1B3BDR0_9GAMM</name>
<evidence type="ECO:0000256" key="3">
    <source>
        <dbReference type="ARBA" id="ARBA00022989"/>
    </source>
</evidence>
<dbReference type="EMBL" id="CP012418">
    <property type="protein sequence ID" value="AOE50908.1"/>
    <property type="molecule type" value="Genomic_DNA"/>
</dbReference>
<comment type="subcellular location">
    <subcellularLocation>
        <location evidence="1">Membrane</location>
        <topology evidence="1">Multi-pass membrane protein</topology>
    </subcellularLocation>
</comment>
<evidence type="ECO:0000256" key="1">
    <source>
        <dbReference type="ARBA" id="ARBA00004141"/>
    </source>
</evidence>
<proteinExistence type="predicted"/>
<organism evidence="6 7">
    <name type="scientific">Kangiella sediminilitoris</name>
    <dbReference type="NCBI Taxonomy" id="1144748"/>
    <lineage>
        <taxon>Bacteria</taxon>
        <taxon>Pseudomonadati</taxon>
        <taxon>Pseudomonadota</taxon>
        <taxon>Gammaproteobacteria</taxon>
        <taxon>Kangiellales</taxon>
        <taxon>Kangiellaceae</taxon>
        <taxon>Kangiella</taxon>
    </lineage>
</organism>